<dbReference type="Pfam" id="PF02142">
    <property type="entry name" value="MGS"/>
    <property type="match status" value="1"/>
</dbReference>
<proteinExistence type="inferred from homology"/>
<dbReference type="NCBIfam" id="NF003559">
    <property type="entry name" value="PRK05234.1"/>
    <property type="match status" value="1"/>
</dbReference>
<comment type="function">
    <text evidence="2">Catalyzes the formation of methylglyoxal from dihydroxyacetone phosphate.</text>
</comment>
<dbReference type="HAMAP" id="MF_00549">
    <property type="entry name" value="Methylglyoxal_synth"/>
    <property type="match status" value="1"/>
</dbReference>
<comment type="catalytic activity">
    <reaction evidence="2">
        <text>dihydroxyacetone phosphate = methylglyoxal + phosphate</text>
        <dbReference type="Rhea" id="RHEA:17937"/>
        <dbReference type="ChEBI" id="CHEBI:17158"/>
        <dbReference type="ChEBI" id="CHEBI:43474"/>
        <dbReference type="ChEBI" id="CHEBI:57642"/>
        <dbReference type="EC" id="4.2.3.3"/>
    </reaction>
</comment>
<accession>A0ABS9BIJ0</accession>
<dbReference type="NCBIfam" id="TIGR00160">
    <property type="entry name" value="MGSA"/>
    <property type="match status" value="1"/>
</dbReference>
<evidence type="ECO:0000313" key="4">
    <source>
        <dbReference type="EMBL" id="MCF1715529.1"/>
    </source>
</evidence>
<keyword evidence="5" id="KW-1185">Reference proteome</keyword>
<dbReference type="EC" id="4.2.3.3" evidence="2"/>
<evidence type="ECO:0000259" key="3">
    <source>
        <dbReference type="PROSITE" id="PS51855"/>
    </source>
</evidence>
<feature type="binding site" evidence="2">
    <location>
        <position position="97"/>
    </location>
    <ligand>
        <name>substrate</name>
    </ligand>
</feature>
<comment type="caution">
    <text evidence="4">The sequence shown here is derived from an EMBL/GenBank/DDBJ whole genome shotgun (WGS) entry which is preliminary data.</text>
</comment>
<feature type="active site" description="Proton donor/acceptor" evidence="2">
    <location>
        <position position="70"/>
    </location>
</feature>
<feature type="binding site" evidence="2">
    <location>
        <position position="22"/>
    </location>
    <ligand>
        <name>substrate</name>
    </ligand>
</feature>
<keyword evidence="2 4" id="KW-0456">Lyase</keyword>
<evidence type="ECO:0000313" key="5">
    <source>
        <dbReference type="Proteomes" id="UP001200145"/>
    </source>
</evidence>
<feature type="binding site" evidence="2">
    <location>
        <begin position="44"/>
        <end position="47"/>
    </location>
    <ligand>
        <name>substrate</name>
    </ligand>
</feature>
<sequence>MITHRSFQPRKRIAMVAHDKKKKEMVEWAEKNKVILARHELLATGTTGRLLEDQLDRPVKKLLSGPLGGDQQIGAMIADGDIDILIFFWDPMEAQPHDSDVKALLRVAIAWNCVVANDPATADFIISSPLMSDHYQAVIPDYSGYLKRKIED</sequence>
<evidence type="ECO:0000256" key="2">
    <source>
        <dbReference type="HAMAP-Rule" id="MF_00549"/>
    </source>
</evidence>
<protein>
    <recommendedName>
        <fullName evidence="2">Methylglyoxal synthase</fullName>
        <shortName evidence="2">MGS</shortName>
        <ecNumber evidence="2">4.2.3.3</ecNumber>
    </recommendedName>
</protein>
<feature type="binding site" evidence="2">
    <location>
        <position position="18"/>
    </location>
    <ligand>
        <name>substrate</name>
    </ligand>
</feature>
<reference evidence="4 5" key="1">
    <citation type="submission" date="2022-01" db="EMBL/GenBank/DDBJ databases">
        <title>Flavihumibacter sp. nov., isolated from sediment of a river.</title>
        <authorList>
            <person name="Liu H."/>
        </authorList>
    </citation>
    <scope>NUCLEOTIDE SEQUENCE [LARGE SCALE GENOMIC DNA]</scope>
    <source>
        <strain evidence="4 5">RY-1</strain>
    </source>
</reference>
<dbReference type="Gene3D" id="3.40.50.1380">
    <property type="entry name" value="Methylglyoxal synthase-like domain"/>
    <property type="match status" value="1"/>
</dbReference>
<dbReference type="InterPro" id="IPR018148">
    <property type="entry name" value="Methylglyoxal_synth_AS"/>
</dbReference>
<dbReference type="InterPro" id="IPR036914">
    <property type="entry name" value="MGS-like_dom_sf"/>
</dbReference>
<dbReference type="PIRSF" id="PIRSF006614">
    <property type="entry name" value="Methylglyox_syn"/>
    <property type="match status" value="1"/>
</dbReference>
<organism evidence="4 5">
    <name type="scientific">Flavihumibacter fluminis</name>
    <dbReference type="NCBI Taxonomy" id="2909236"/>
    <lineage>
        <taxon>Bacteria</taxon>
        <taxon>Pseudomonadati</taxon>
        <taxon>Bacteroidota</taxon>
        <taxon>Chitinophagia</taxon>
        <taxon>Chitinophagales</taxon>
        <taxon>Chitinophagaceae</taxon>
        <taxon>Flavihumibacter</taxon>
    </lineage>
</organism>
<gene>
    <name evidence="2" type="primary">mgsA</name>
    <name evidence="4" type="ORF">L0U88_12905</name>
</gene>
<dbReference type="EMBL" id="JAKEVY010000003">
    <property type="protein sequence ID" value="MCF1715529.1"/>
    <property type="molecule type" value="Genomic_DNA"/>
</dbReference>
<feature type="domain" description="MGS-like" evidence="3">
    <location>
        <begin position="3"/>
        <end position="152"/>
    </location>
</feature>
<dbReference type="PROSITE" id="PS01335">
    <property type="entry name" value="METHYLGLYOXAL_SYNTH"/>
    <property type="match status" value="1"/>
</dbReference>
<dbReference type="Proteomes" id="UP001200145">
    <property type="component" value="Unassembled WGS sequence"/>
</dbReference>
<dbReference type="GO" id="GO:0008929">
    <property type="term" value="F:methylglyoxal synthase activity"/>
    <property type="evidence" value="ECO:0007669"/>
    <property type="project" value="UniProtKB-EC"/>
</dbReference>
<dbReference type="RefSeq" id="WP_234866482.1">
    <property type="nucleotide sequence ID" value="NZ_JAKEVY010000003.1"/>
</dbReference>
<comment type="similarity">
    <text evidence="1 2">Belongs to the methylglyoxal synthase family.</text>
</comment>
<dbReference type="PROSITE" id="PS51855">
    <property type="entry name" value="MGS"/>
    <property type="match status" value="1"/>
</dbReference>
<dbReference type="SMART" id="SM00851">
    <property type="entry name" value="MGS"/>
    <property type="match status" value="1"/>
</dbReference>
<dbReference type="PANTHER" id="PTHR30492:SF0">
    <property type="entry name" value="METHYLGLYOXAL SYNTHASE"/>
    <property type="match status" value="1"/>
</dbReference>
<dbReference type="InterPro" id="IPR004363">
    <property type="entry name" value="Methylgl_synth"/>
</dbReference>
<feature type="binding site" evidence="2">
    <location>
        <begin position="64"/>
        <end position="65"/>
    </location>
    <ligand>
        <name>substrate</name>
    </ligand>
</feature>
<dbReference type="SUPFAM" id="SSF52335">
    <property type="entry name" value="Methylglyoxal synthase-like"/>
    <property type="match status" value="1"/>
</dbReference>
<dbReference type="CDD" id="cd01422">
    <property type="entry name" value="MGS"/>
    <property type="match status" value="1"/>
</dbReference>
<name>A0ABS9BIJ0_9BACT</name>
<evidence type="ECO:0000256" key="1">
    <source>
        <dbReference type="ARBA" id="ARBA00006287"/>
    </source>
</evidence>
<dbReference type="InterPro" id="IPR011607">
    <property type="entry name" value="MGS-like_dom"/>
</dbReference>
<dbReference type="PANTHER" id="PTHR30492">
    <property type="entry name" value="METHYLGLYOXAL SYNTHASE"/>
    <property type="match status" value="1"/>
</dbReference>